<feature type="region of interest" description="Disordered" evidence="2">
    <location>
        <begin position="979"/>
        <end position="1006"/>
    </location>
</feature>
<gene>
    <name evidence="3" type="ORF">MCHLO_02467</name>
</gene>
<dbReference type="EMBL" id="DF840276">
    <property type="protein sequence ID" value="GAT44864.1"/>
    <property type="molecule type" value="Genomic_DNA"/>
</dbReference>
<accession>A0ABQ0L118</accession>
<feature type="compositionally biased region" description="Acidic residues" evidence="2">
    <location>
        <begin position="980"/>
        <end position="990"/>
    </location>
</feature>
<keyword evidence="1" id="KW-0175">Coiled coil</keyword>
<evidence type="ECO:0000256" key="2">
    <source>
        <dbReference type="SAM" id="MobiDB-lite"/>
    </source>
</evidence>
<feature type="region of interest" description="Disordered" evidence="2">
    <location>
        <begin position="1"/>
        <end position="40"/>
    </location>
</feature>
<evidence type="ECO:0000313" key="4">
    <source>
        <dbReference type="Proteomes" id="UP000815677"/>
    </source>
</evidence>
<feature type="compositionally biased region" description="Acidic residues" evidence="2">
    <location>
        <begin position="997"/>
        <end position="1006"/>
    </location>
</feature>
<keyword evidence="4" id="KW-1185">Reference proteome</keyword>
<reference evidence="3" key="1">
    <citation type="submission" date="2014-09" db="EMBL/GenBank/DDBJ databases">
        <title>Genome sequence of the luminous mushroom Mycena chlorophos for searching fungal bioluminescence genes.</title>
        <authorList>
            <person name="Tanaka Y."/>
            <person name="Kasuga D."/>
            <person name="Oba Y."/>
            <person name="Hase S."/>
            <person name="Sato K."/>
            <person name="Oba Y."/>
            <person name="Sakakibara Y."/>
        </authorList>
    </citation>
    <scope>NUCLEOTIDE SEQUENCE</scope>
</reference>
<proteinExistence type="predicted"/>
<sequence length="1006" mass="112711">MARSKAQCEQSKRLGQENTGTRRTAQDDDNNDYPFADRTNHASEIDLLTRNLQETTTRLHEALAKSETQRRVIEDLEGQLAQMEQEKLDVGALLRKASNRVTRLEREKRNLRVDKDSTISGLRNEVARLGTSVDTERQSAELRLEDTQHRLDAAAQDAQQTLEKLTAARRDRDRYRKQAVRARETKNQKSAALKKISTVKAKNGNMYTPEHRRLVRRLAVNGLSNRGIRFAIKIFSEEWGIKVSHNVSDGSVRRFIDEGGHLADVQLGREIVQAEGHGISTDSTTIRKIGYDSRHVRLPVPSYARGADPSKKQFRTRMLDIDHELDHTAETQFAGDLAAGNRVLDAYKSSPMALEDGATVDNEDFVRRMLWQNMDHASDGKKKLALMVERKEEIYARDLGRLKLKTLGAEAYIKAVISITQDELDAELDGRQLDELRPEERGAVRNNILVRKLGQDEFDKLSDDEKTAASGILFAGCMCHKDLNCFKYAATALAESWSADEQPVILANKANDSTIQLSENPNSAAVRKAIESSGRGIVKLNELMAAMMRNKNHITGYQFVGAAFVEEEKRKQYPEAVEKGLIKPNELYPDAQQSRFCKGNPTVPVCPGRHRQDWQRNPNFQSNAYGVAELFQFGHIYEELIQTMVDGKTNSGFENHMESNILKGLKCTTTRTEAAALALYSMFISWPYMHYARGGSLAGKVTFLETVNFHRRIVPLCQKLANALPLILDPNTPDSELTIDGEPVLKPLLRKKIRDNAATLPALSRAVAATFTGAAKGWTIFTVEFAKGGPIDKLSAFLRALMDIDTSNDDNEGNLGGLRDYFKTHPNGAVATYAALAKMRKNDTEAFIAKHVSQPTLVQAMRKVREKKKGHRAFRRVIIEQLRMKAVERKAHRERTQAKKAENRAQLEAASVVLDSRLLSLMSKPELKTQFDIYWKILLDPVVVALEHKSKLNKQGLLDAVTDAAARHQARVSEVLGLGDDGDAEMEDTEWGGCGTGDDDEAMEVD</sequence>
<feature type="coiled-coil region" evidence="1">
    <location>
        <begin position="45"/>
        <end position="185"/>
    </location>
</feature>
<evidence type="ECO:0000256" key="1">
    <source>
        <dbReference type="SAM" id="Coils"/>
    </source>
</evidence>
<dbReference type="Proteomes" id="UP000815677">
    <property type="component" value="Unassembled WGS sequence"/>
</dbReference>
<protein>
    <submittedName>
        <fullName evidence="3">Uncharacterized protein</fullName>
    </submittedName>
</protein>
<organism evidence="3 4">
    <name type="scientific">Mycena chlorophos</name>
    <name type="common">Agaric fungus</name>
    <name type="synonym">Agaricus chlorophos</name>
    <dbReference type="NCBI Taxonomy" id="658473"/>
    <lineage>
        <taxon>Eukaryota</taxon>
        <taxon>Fungi</taxon>
        <taxon>Dikarya</taxon>
        <taxon>Basidiomycota</taxon>
        <taxon>Agaricomycotina</taxon>
        <taxon>Agaricomycetes</taxon>
        <taxon>Agaricomycetidae</taxon>
        <taxon>Agaricales</taxon>
        <taxon>Marasmiineae</taxon>
        <taxon>Mycenaceae</taxon>
        <taxon>Mycena</taxon>
    </lineage>
</organism>
<name>A0ABQ0L118_MYCCL</name>
<evidence type="ECO:0000313" key="3">
    <source>
        <dbReference type="EMBL" id="GAT44864.1"/>
    </source>
</evidence>